<comment type="caution">
    <text evidence="2">The sequence shown here is derived from an EMBL/GenBank/DDBJ whole genome shotgun (WGS) entry which is preliminary data.</text>
</comment>
<keyword evidence="3" id="KW-1185">Reference proteome</keyword>
<evidence type="ECO:0000313" key="2">
    <source>
        <dbReference type="EMBL" id="KAF9440245.1"/>
    </source>
</evidence>
<dbReference type="EMBL" id="MU152711">
    <property type="protein sequence ID" value="KAF9440245.1"/>
    <property type="molecule type" value="Genomic_DNA"/>
</dbReference>
<accession>A0A9P6BWA7</accession>
<proteinExistence type="predicted"/>
<feature type="region of interest" description="Disordered" evidence="1">
    <location>
        <begin position="24"/>
        <end position="50"/>
    </location>
</feature>
<feature type="compositionally biased region" description="Low complexity" evidence="1">
    <location>
        <begin position="124"/>
        <end position="133"/>
    </location>
</feature>
<reference evidence="2" key="1">
    <citation type="submission" date="2020-11" db="EMBL/GenBank/DDBJ databases">
        <authorList>
            <consortium name="DOE Joint Genome Institute"/>
            <person name="Ahrendt S."/>
            <person name="Riley R."/>
            <person name="Andreopoulos W."/>
            <person name="Labutti K."/>
            <person name="Pangilinan J."/>
            <person name="Ruiz-Duenas F.J."/>
            <person name="Barrasa J.M."/>
            <person name="Sanchez-Garcia M."/>
            <person name="Camarero S."/>
            <person name="Miyauchi S."/>
            <person name="Serrano A."/>
            <person name="Linde D."/>
            <person name="Babiker R."/>
            <person name="Drula E."/>
            <person name="Ayuso-Fernandez I."/>
            <person name="Pacheco R."/>
            <person name="Padilla G."/>
            <person name="Ferreira P."/>
            <person name="Barriuso J."/>
            <person name="Kellner H."/>
            <person name="Castanera R."/>
            <person name="Alfaro M."/>
            <person name="Ramirez L."/>
            <person name="Pisabarro A.G."/>
            <person name="Kuo A."/>
            <person name="Tritt A."/>
            <person name="Lipzen A."/>
            <person name="He G."/>
            <person name="Yan M."/>
            <person name="Ng V."/>
            <person name="Cullen D."/>
            <person name="Martin F."/>
            <person name="Rosso M.-N."/>
            <person name="Henrissat B."/>
            <person name="Hibbett D."/>
            <person name="Martinez A.T."/>
            <person name="Grigoriev I.V."/>
        </authorList>
    </citation>
    <scope>NUCLEOTIDE SEQUENCE</scope>
    <source>
        <strain evidence="2">MF-IS2</strain>
    </source>
</reference>
<feature type="region of interest" description="Disordered" evidence="1">
    <location>
        <begin position="103"/>
        <end position="133"/>
    </location>
</feature>
<evidence type="ECO:0000313" key="3">
    <source>
        <dbReference type="Proteomes" id="UP000807342"/>
    </source>
</evidence>
<feature type="compositionally biased region" description="Basic and acidic residues" evidence="1">
    <location>
        <begin position="103"/>
        <end position="112"/>
    </location>
</feature>
<gene>
    <name evidence="2" type="ORF">P691DRAFT_782890</name>
</gene>
<protein>
    <submittedName>
        <fullName evidence="2">Uncharacterized protein</fullName>
    </submittedName>
</protein>
<evidence type="ECO:0000256" key="1">
    <source>
        <dbReference type="SAM" id="MobiDB-lite"/>
    </source>
</evidence>
<sequence length="133" mass="14383">MDTEVPTGEPTMKKWRQGEAPSAIFPDINMDKPMPSSSVDGAAPEPLGPGIPGPTSISCMYGLLVMLTIYGPLRDNLPIHLDPGMTWTEAALLMSPESGEYRSDYKVISKKDKSGRKKKKGKQPAKQAAPTQP</sequence>
<organism evidence="2 3">
    <name type="scientific">Macrolepiota fuliginosa MF-IS2</name>
    <dbReference type="NCBI Taxonomy" id="1400762"/>
    <lineage>
        <taxon>Eukaryota</taxon>
        <taxon>Fungi</taxon>
        <taxon>Dikarya</taxon>
        <taxon>Basidiomycota</taxon>
        <taxon>Agaricomycotina</taxon>
        <taxon>Agaricomycetes</taxon>
        <taxon>Agaricomycetidae</taxon>
        <taxon>Agaricales</taxon>
        <taxon>Agaricineae</taxon>
        <taxon>Agaricaceae</taxon>
        <taxon>Macrolepiota</taxon>
    </lineage>
</organism>
<dbReference type="AlphaFoldDB" id="A0A9P6BWA7"/>
<feature type="compositionally biased region" description="Basic residues" evidence="1">
    <location>
        <begin position="113"/>
        <end position="123"/>
    </location>
</feature>
<dbReference type="Proteomes" id="UP000807342">
    <property type="component" value="Unassembled WGS sequence"/>
</dbReference>
<name>A0A9P6BWA7_9AGAR</name>